<reference evidence="1 2" key="1">
    <citation type="journal article" date="2018" name="MBio">
        <title>Comparative Genomics Reveals the Core Gene Toolbox for the Fungus-Insect Symbiosis.</title>
        <authorList>
            <person name="Wang Y."/>
            <person name="Stata M."/>
            <person name="Wang W."/>
            <person name="Stajich J.E."/>
            <person name="White M.M."/>
            <person name="Moncalvo J.M."/>
        </authorList>
    </citation>
    <scope>NUCLEOTIDE SEQUENCE [LARGE SCALE GENOMIC DNA]</scope>
    <source>
        <strain evidence="1 2">SWE-8-4</strain>
    </source>
</reference>
<evidence type="ECO:0000313" key="1">
    <source>
        <dbReference type="EMBL" id="PVU97045.1"/>
    </source>
</evidence>
<dbReference type="Proteomes" id="UP000245383">
    <property type="component" value="Unassembled WGS sequence"/>
</dbReference>
<dbReference type="EMBL" id="MBFR01000019">
    <property type="protein sequence ID" value="PVU97045.1"/>
    <property type="molecule type" value="Genomic_DNA"/>
</dbReference>
<sequence length="265" mass="31089">MIFNSLKLQLTRPRNFRITQAKFKKFELDVLKKQRFTTSAINFNLKQYDSKQKYSTHPQGSNSANKIDSTQVNDDLNTLTGRNNEINQALFLEYLESKGGIPNWTKTSEPVQSDSMKLNFSEVYEKFNSPSSNEESQKHRKDIEKYVQDEFGDLFNKIKEEPEEETSDTREDRIYFENLAKSLDELWVDHPQDSYSRVEFPKRTQENIEADKLAYQQLKSRDIQSLQLNELTELTRLTVVDYIYNLDSQTQDPQPDATETPTEKI</sequence>
<comment type="caution">
    <text evidence="1">The sequence shown here is derived from an EMBL/GenBank/DDBJ whole genome shotgun (WGS) entry which is preliminary data.</text>
</comment>
<keyword evidence="2" id="KW-1185">Reference proteome</keyword>
<dbReference type="AlphaFoldDB" id="A0A2T9YXJ5"/>
<proteinExistence type="predicted"/>
<evidence type="ECO:0000313" key="2">
    <source>
        <dbReference type="Proteomes" id="UP000245383"/>
    </source>
</evidence>
<protein>
    <submittedName>
        <fullName evidence="1">Uncharacterized protein</fullName>
    </submittedName>
</protein>
<accession>A0A2T9YXJ5</accession>
<name>A0A2T9YXJ5_9FUNG</name>
<organism evidence="1 2">
    <name type="scientific">Smittium simulii</name>
    <dbReference type="NCBI Taxonomy" id="133385"/>
    <lineage>
        <taxon>Eukaryota</taxon>
        <taxon>Fungi</taxon>
        <taxon>Fungi incertae sedis</taxon>
        <taxon>Zoopagomycota</taxon>
        <taxon>Kickxellomycotina</taxon>
        <taxon>Harpellomycetes</taxon>
        <taxon>Harpellales</taxon>
        <taxon>Legeriomycetaceae</taxon>
        <taxon>Smittium</taxon>
    </lineage>
</organism>
<gene>
    <name evidence="1" type="ORF">BB561_000805</name>
</gene>